<feature type="region of interest" description="Disordered" evidence="1">
    <location>
        <begin position="1"/>
        <end position="22"/>
    </location>
</feature>
<proteinExistence type="evidence at protein level"/>
<reference evidence="2 3" key="1">
    <citation type="journal article" date="2001" name="Nature">
        <title>Initial sequencing and analysis of the human genome.</title>
        <authorList>
            <consortium name="International Human Genome Sequencing Consortium"/>
            <person name="Lander E.S."/>
            <person name="Linton L.M."/>
            <person name="Birren B."/>
            <person name="Nusbaum C."/>
            <person name="Zody M.C."/>
            <person name="Baldwin J."/>
            <person name="Devon K."/>
            <person name="Dewar K."/>
            <person name="Doyle M."/>
            <person name="FitzHugh W."/>
            <person name="Funke R."/>
            <person name="Gage D."/>
            <person name="Harris K."/>
            <person name="Heaford A."/>
            <person name="Howland J."/>
            <person name="Kann L."/>
            <person name="Lehoczky J."/>
            <person name="LeVine R."/>
            <person name="McEwan P."/>
            <person name="McKernan K."/>
            <person name="Meldrim J."/>
            <person name="Mesirov J.P."/>
            <person name="Miranda C."/>
            <person name="Morris W."/>
            <person name="Naylor J."/>
            <person name="Raymond C."/>
            <person name="Rosetti M."/>
            <person name="Santos R."/>
            <person name="Sheridan A."/>
            <person name="Sougnez C."/>
            <person name="Stange-Thomann N."/>
            <person name="Stojanovic N."/>
            <person name="Subramanian A."/>
            <person name="Wyman D."/>
            <person name="Rogers J."/>
            <person name="Sulston J."/>
            <person name="Ainscough R."/>
            <person name="Beck S."/>
            <person name="Bentley D."/>
            <person name="Burton J."/>
            <person name="Clee C."/>
            <person name="Carter N."/>
            <person name="Coulson A."/>
            <person name="Deadman R."/>
            <person name="Deloukas P."/>
            <person name="Dunham A."/>
            <person name="Dunham I."/>
            <person name="Durbin R."/>
            <person name="French L."/>
            <person name="Grafham D."/>
            <person name="Gregory S."/>
            <person name="Hubbard T."/>
            <person name="Humphray S."/>
            <person name="Hunt A."/>
            <person name="Jones M."/>
            <person name="Lloyd C."/>
            <person name="McMurray A."/>
            <person name="Matthews L."/>
            <person name="Mercer S."/>
            <person name="Milne S."/>
            <person name="Mullikin J.C."/>
            <person name="Mungall A."/>
            <person name="Plumb R."/>
            <person name="Ross M."/>
            <person name="Shownkeen R."/>
            <person name="Sims S."/>
            <person name="Waterston R.H."/>
            <person name="Wilson R.K."/>
            <person name="Hillier L.W."/>
            <person name="McPherson J.D."/>
            <person name="Marra M.A."/>
            <person name="Mardis E.R."/>
            <person name="Fulton L.A."/>
            <person name="Chinwalla A.T."/>
            <person name="Pepin K.H."/>
            <person name="Gish W.R."/>
            <person name="Chissoe S.L."/>
            <person name="Wendl M.C."/>
            <person name="Delehaunty K.D."/>
            <person name="Miner T.L."/>
            <person name="Delehaunty A."/>
            <person name="Kramer J.B."/>
            <person name="Cook L.L."/>
            <person name="Fulton R.S."/>
            <person name="Johnson D.L."/>
            <person name="Minx P.J."/>
            <person name="Clifton S.W."/>
            <person name="Hawkins T."/>
            <person name="Branscomb E."/>
            <person name="Predki P."/>
            <person name="Richardson P."/>
            <person name="Wenning S."/>
            <person name="Slezak T."/>
            <person name="Doggett N."/>
            <person name="Cheng J.F."/>
            <person name="Olsen A."/>
            <person name="Lucas S."/>
            <person name="Elkin C."/>
            <person name="Uberbacher E."/>
            <person name="Frazier M."/>
            <person name="Gibbs R.A."/>
            <person name="Muzny D.M."/>
            <person name="Scherer S.E."/>
            <person name="Bouck J.B."/>
            <person name="Sodergren E.J."/>
            <person name="Worley K.C."/>
            <person name="Rives C.M."/>
            <person name="Gorrell J.H."/>
            <person name="Metzker M.L."/>
            <person name="Naylor S.L."/>
            <person name="Kucherlapati R.S."/>
            <person name="Nelson D.L."/>
            <person name="Weinstock G.M."/>
            <person name="Sakaki Y."/>
            <person name="Fujiyama A."/>
            <person name="Hattori M."/>
            <person name="Yada T."/>
            <person name="Toyoda A."/>
            <person name="Itoh T."/>
            <person name="Kawagoe C."/>
            <person name="Watanabe H."/>
            <person name="Totoki Y."/>
            <person name="Taylor T."/>
            <person name="Weissenbach J."/>
            <person name="Heilig R."/>
            <person name="Saurin W."/>
            <person name="Artiguenave F."/>
            <person name="Brottier P."/>
            <person name="Bruls T."/>
            <person name="Pelletier E."/>
            <person name="Robert C."/>
            <person name="Wincker P."/>
            <person name="Smith D.R."/>
            <person name="Doucette-Stamm L."/>
            <person name="Rubenfield M."/>
            <person name="Weinstock K."/>
            <person name="Lee H.M."/>
            <person name="Dubois J."/>
            <person name="Rosenthal A."/>
            <person name="Platzer M."/>
            <person name="Nyakatura G."/>
            <person name="Taudien S."/>
            <person name="Rump A."/>
            <person name="Yang H."/>
            <person name="Yu J."/>
            <person name="Wang J."/>
            <person name="Huang G."/>
            <person name="Gu J."/>
            <person name="Hood L."/>
            <person name="Rowen L."/>
            <person name="Madan A."/>
            <person name="Qin S."/>
            <person name="Davis R.W."/>
            <person name="Federspiel N.A."/>
            <person name="Abola A.P."/>
            <person name="Proctor M.J."/>
            <person name="Myers R.M."/>
            <person name="Schmutz J."/>
            <person name="Dickson M."/>
            <person name="Grimwood J."/>
            <person name="Cox D.R."/>
            <person name="Olson M.V."/>
            <person name="Kaul R."/>
            <person name="Raymond C."/>
            <person name="Shimizu N."/>
            <person name="Kawasaki K."/>
            <person name="Minoshima S."/>
            <person name="Evans G.A."/>
            <person name="Athanasiou M."/>
            <person name="Schultz R."/>
            <person name="Roe B.A."/>
            <person name="Chen F."/>
            <person name="Pan H."/>
            <person name="Ramser J."/>
            <person name="Lehrach H."/>
            <person name="Reinhardt R."/>
            <person name="McCombie W.R."/>
            <person name="de la Bastide M."/>
            <person name="Dedhia N."/>
            <person name="Blocker H."/>
            <person name="Hornischer K."/>
            <person name="Nordsiek G."/>
            <person name="Agarwala R."/>
            <person name="Aravind L."/>
            <person name="Bailey J.A."/>
            <person name="Bateman A."/>
            <person name="Batzoglou S."/>
            <person name="Birney E."/>
            <person name="Bork P."/>
            <person name="Brown D.G."/>
            <person name="Burge C.B."/>
            <person name="Cerutti L."/>
            <person name="Chen H.C."/>
            <person name="Church D."/>
            <person name="Clamp M."/>
            <person name="Copley R.R."/>
            <person name="Doerks T."/>
            <person name="Eddy S.R."/>
            <person name="Eichler E.E."/>
            <person name="Furey T.S."/>
            <person name="Galagan J."/>
            <person name="Gilbert J.G."/>
            <person name="Harmon C."/>
            <person name="Hayashizaki Y."/>
            <person name="Haussler D."/>
            <person name="Hermjakob H."/>
            <person name="Hokamp K."/>
            <person name="Jang W."/>
            <person name="Johnson L.S."/>
            <person name="Jones T.A."/>
            <person name="Kasif S."/>
            <person name="Kaspryzk A."/>
            <person name="Kennedy S."/>
            <person name="Kent W.J."/>
            <person name="Kitts P."/>
            <person name="Koonin E.V."/>
            <person name="Korf I."/>
            <person name="Kulp D."/>
            <person name="Lancet D."/>
            <person name="Lowe T.M."/>
            <person name="McLysaght A."/>
            <person name="Mikkelsen T."/>
            <person name="Moran J.V."/>
            <person name="Mulder N."/>
            <person name="Pollara V.J."/>
            <person name="Ponting C.P."/>
            <person name="Schuler G."/>
            <person name="Schultz J."/>
            <person name="Slater G."/>
            <person name="Smit A.F."/>
            <person name="Stupka E."/>
            <person name="Szustakowski J."/>
            <person name="Thierry-Mieg D."/>
            <person name="Thierry-Mieg J."/>
            <person name="Wagner L."/>
            <person name="Wallis J."/>
            <person name="Wheeler R."/>
            <person name="Williams A."/>
            <person name="Wolf Y.I."/>
            <person name="Wolfe K.H."/>
            <person name="Yang S.P."/>
            <person name="Yeh R.F."/>
            <person name="Collins F."/>
            <person name="Guyer M.S."/>
            <person name="Peterson J."/>
            <person name="Felsenfeld A."/>
            <person name="Wetterstrand K.A."/>
            <person name="Patrinos A."/>
            <person name="Morgan M.J."/>
            <person name="de Jong P."/>
            <person name="Catanese J.J."/>
            <person name="Osoegawa K."/>
            <person name="Shizuya H."/>
            <person name="Choi S."/>
            <person name="Chen Y.J."/>
        </authorList>
    </citation>
    <scope>NUCLEOTIDE SEQUENCE [LARGE SCALE GENOMIC DNA]</scope>
</reference>
<reference evidence="2" key="6">
    <citation type="submission" date="2025-09" db="UniProtKB">
        <authorList>
            <consortium name="Ensembl"/>
        </authorList>
    </citation>
    <scope>IDENTIFICATION</scope>
</reference>
<dbReference type="MassIVE" id="C9J5G8"/>
<dbReference type="Antibodypedia" id="2134">
    <property type="antibodies" value="201 antibodies from 26 providers"/>
</dbReference>
<dbReference type="HGNC" id="HGNC:29805">
    <property type="gene designation" value="NFKBIZ"/>
</dbReference>
<dbReference type="OpenTargets" id="ENSG00000144802"/>
<dbReference type="OrthoDB" id="341259at2759"/>
<dbReference type="Proteomes" id="UP000005640">
    <property type="component" value="Chromosome 3"/>
</dbReference>
<accession>C9J5G8</accession>
<reference evidence="2" key="5">
    <citation type="submission" date="2025-08" db="UniProtKB">
        <authorList>
            <consortium name="Ensembl"/>
        </authorList>
    </citation>
    <scope>IDENTIFICATION</scope>
</reference>
<evidence type="ECO:0000313" key="2">
    <source>
        <dbReference type="Ensembl" id="ENSP00000418502.1"/>
    </source>
</evidence>
<dbReference type="Bgee" id="ENSG00000144802">
    <property type="expression patterns" value="Expressed in epithelial cell of pancreas and 181 other cell types or tissues"/>
</dbReference>
<reference evidence="5" key="4">
    <citation type="journal article" date="2012" name="Proc. Natl. Acad. Sci. U.S.A.">
        <title>N-terminal acetylome analyses and functional insights of the N-terminal acetyltransferase NatB.</title>
        <authorList>
            <person name="Van Damme P."/>
            <person name="Lasa M."/>
            <person name="Polevoda B."/>
            <person name="Gazquez C."/>
            <person name="Elosegui-Artola A."/>
            <person name="Kim D.S."/>
            <person name="De Juan-Pardo E."/>
            <person name="Demeyer K."/>
            <person name="Hole K."/>
            <person name="Larrea E."/>
            <person name="Timmerman E."/>
            <person name="Prieto J."/>
            <person name="Arnesen T."/>
            <person name="Sherman F."/>
            <person name="Gevaert K."/>
            <person name="Aldabe R."/>
        </authorList>
    </citation>
    <scope>IDENTIFICATION BY MASS SPECTROMETRY [LARGE SCALE ANALYSIS]</scope>
</reference>
<feature type="region of interest" description="Disordered" evidence="1">
    <location>
        <begin position="42"/>
        <end position="110"/>
    </location>
</feature>
<dbReference type="Ensembl" id="ENST00000461724.5">
    <property type="protein sequence ID" value="ENSP00000418502.1"/>
    <property type="gene ID" value="ENSG00000144802.11"/>
</dbReference>
<evidence type="ECO:0007829" key="4">
    <source>
        <dbReference type="PeptideAtlas" id="C9J5G8"/>
    </source>
</evidence>
<keyword evidence="4" id="KW-1267">Proteomics identification</keyword>
<feature type="compositionally biased region" description="Low complexity" evidence="1">
    <location>
        <begin position="42"/>
        <end position="83"/>
    </location>
</feature>
<feature type="compositionally biased region" description="Basic and acidic residues" evidence="1">
    <location>
        <begin position="84"/>
        <end position="97"/>
    </location>
</feature>
<reference evidence="2 3" key="2">
    <citation type="journal article" date="2004" name="Nature">
        <title>Finishing the euchromatic sequence of the human genome.</title>
        <authorList>
            <consortium name="International Human Genome Sequencing Consortium"/>
        </authorList>
    </citation>
    <scope>NUCLEOTIDE SEQUENCE [LARGE SCALE GENOMIC DNA]</scope>
</reference>
<keyword evidence="3" id="KW-1185">Reference proteome</keyword>
<dbReference type="GeneTree" id="ENSGT00940000153695"/>
<organism evidence="2 3">
    <name type="scientific">Homo sapiens</name>
    <name type="common">Human</name>
    <dbReference type="NCBI Taxonomy" id="9606"/>
    <lineage>
        <taxon>Eukaryota</taxon>
        <taxon>Metazoa</taxon>
        <taxon>Chordata</taxon>
        <taxon>Craniata</taxon>
        <taxon>Vertebrata</taxon>
        <taxon>Euteleostomi</taxon>
        <taxon>Mammalia</taxon>
        <taxon>Eutheria</taxon>
        <taxon>Euarchontoglires</taxon>
        <taxon>Primates</taxon>
        <taxon>Haplorrhini</taxon>
        <taxon>Catarrhini</taxon>
        <taxon>Hominidae</taxon>
        <taxon>Homo</taxon>
    </lineage>
</organism>
<reference evidence="2 3" key="3">
    <citation type="journal article" date="2006" name="Nature">
        <title>The DNA sequence, annotation and analysis of human chromosome 3.</title>
        <authorList>
            <person name="Muzny D.M."/>
            <person name="Scherer S.E."/>
            <person name="Kaul R."/>
            <person name="Wang J."/>
            <person name="Yu J."/>
            <person name="Sudbrak R."/>
            <person name="Buhay C.J."/>
            <person name="Chen R."/>
            <person name="Cree A."/>
            <person name="Ding Y."/>
            <person name="Dugan-Rocha S."/>
            <person name="Gill R."/>
            <person name="Gunaratne P."/>
            <person name="Harris R.A."/>
            <person name="Hawes A.C."/>
            <person name="Hernandez J."/>
            <person name="Hodgson A.V."/>
            <person name="Hume J."/>
            <person name="Jackson A."/>
            <person name="Khan Z.M."/>
            <person name="Kovar-Smith C."/>
            <person name="Lewis L.R."/>
            <person name="Lozado R.J."/>
            <person name="Metzker M.L."/>
            <person name="Milosavljevic A."/>
            <person name="Miner G.R."/>
            <person name="Morgan M.B."/>
            <person name="Nazareth L.V."/>
            <person name="Scott G."/>
            <person name="Sodergren E."/>
            <person name="Song X.Z."/>
            <person name="Steffen D."/>
            <person name="Wei S."/>
            <person name="Wheeler D.A."/>
            <person name="Wright M.W."/>
            <person name="Worley K.C."/>
            <person name="Yuan Y."/>
            <person name="Zhang Z."/>
            <person name="Adams C.Q."/>
            <person name="Ansari-Lari M.A."/>
            <person name="Ayele M."/>
            <person name="Brown M.J."/>
            <person name="Chen G."/>
            <person name="Chen Z."/>
            <person name="Clendenning J."/>
            <person name="Clerc-Blankenburg K.P."/>
            <person name="Chen R."/>
            <person name="Chen Z."/>
            <person name="Davis C."/>
            <person name="Delgado O."/>
            <person name="Dinh H.H."/>
            <person name="Dong W."/>
            <person name="Draper H."/>
            <person name="Ernst S."/>
            <person name="Fu G."/>
            <person name="Gonzalez-Garay M.L."/>
            <person name="Garcia D.K."/>
            <person name="Gillett W."/>
            <person name="Gu J."/>
            <person name="Hao B."/>
            <person name="Haugen E."/>
            <person name="Havlak P."/>
            <person name="He X."/>
            <person name="Hennig S."/>
            <person name="Hu S."/>
            <person name="Huang W."/>
            <person name="Jackson L.R."/>
            <person name="Jacob L.S."/>
            <person name="Kelly S.H."/>
            <person name="Kube M."/>
            <person name="Levy R."/>
            <person name="Li Z."/>
            <person name="Liu B."/>
            <person name="Liu J."/>
            <person name="Liu W."/>
            <person name="Lu J."/>
            <person name="Maheshwari M."/>
            <person name="Nguyen B.V."/>
            <person name="Okwuonu G.O."/>
            <person name="Palmeiri A."/>
            <person name="Pasternak S."/>
            <person name="Perez L.M."/>
            <person name="Phelps K.A."/>
            <person name="Plopper F.J."/>
            <person name="Qiang B."/>
            <person name="Raymond C."/>
            <person name="Rodriguez R."/>
            <person name="Saenphimmachak C."/>
            <person name="Santibanez J."/>
            <person name="Shen H."/>
            <person name="Shen Y."/>
            <person name="Subramanian S."/>
            <person name="Tabor P.E."/>
            <person name="Verduzco D."/>
            <person name="Waldron L."/>
            <person name="Wang J."/>
            <person name="Wang J."/>
            <person name="Wang Q."/>
            <person name="Williams G.A."/>
            <person name="Wong G.K."/>
            <person name="Yao Z."/>
            <person name="Zhang J."/>
            <person name="Zhang X."/>
            <person name="Zhao G."/>
            <person name="Zhou J."/>
            <person name="Zhou Y."/>
            <person name="Nelson D."/>
            <person name="Lehrach H."/>
            <person name="Reinhardt R."/>
            <person name="Naylor S.L."/>
            <person name="Yang H."/>
            <person name="Olson M."/>
            <person name="Weinstock G."/>
            <person name="Gibbs R.A."/>
        </authorList>
    </citation>
    <scope>NUCLEOTIDE SEQUENCE [LARGE SCALE GENOMIC DNA]</scope>
</reference>
<evidence type="ECO:0000313" key="3">
    <source>
        <dbReference type="Proteomes" id="UP000005640"/>
    </source>
</evidence>
<evidence type="ECO:0000256" key="1">
    <source>
        <dbReference type="SAM" id="MobiDB-lite"/>
    </source>
</evidence>
<dbReference type="ExpressionAtlas" id="C9J5G8">
    <property type="expression patterns" value="baseline and differential"/>
</dbReference>
<feature type="non-terminal residue" evidence="2">
    <location>
        <position position="110"/>
    </location>
</feature>
<dbReference type="AlphaFoldDB" id="C9J5G8"/>
<sequence length="110" mass="10901">MIVDKLLDDSRGGEGLRDAAGGCGLMTSPLNLSYFYGASPPAAAPGACDASCSVLGPSAPGSPGSDSSDFSSASSVSSCGAVESRSRGGARAERQPVEPHMGVGRQQRGP</sequence>
<gene>
    <name evidence="2" type="primary">NFKBIZ</name>
</gene>
<dbReference type="HOGENOM" id="CLU_2176748_0_0_1"/>
<dbReference type="VEuPathDB" id="HostDB:ENSG00000144802"/>
<name>C9J5G8_HUMAN</name>
<dbReference type="UCSC" id="uc062mce.1">
    <property type="organism name" value="human"/>
</dbReference>
<protein>
    <submittedName>
        <fullName evidence="2">NFKB inhibitor zeta</fullName>
    </submittedName>
</protein>
<evidence type="ECO:0007829" key="5">
    <source>
        <dbReference type="PubMed" id="22814378"/>
    </source>
</evidence>
<dbReference type="EMBL" id="AC020651">
    <property type="status" value="NOT_ANNOTATED_CDS"/>
    <property type="molecule type" value="Genomic_DNA"/>
</dbReference>
<feature type="compositionally biased region" description="Basic and acidic residues" evidence="1">
    <location>
        <begin position="1"/>
        <end position="17"/>
    </location>
</feature>
<dbReference type="OMA" id="QFSWMSP"/>
<dbReference type="ChiTaRS" id="NFKBIZ">
    <property type="organism name" value="human"/>
</dbReference>